<organism evidence="1 2">
    <name type="scientific">Ridgeia piscesae</name>
    <name type="common">Tubeworm</name>
    <dbReference type="NCBI Taxonomy" id="27915"/>
    <lineage>
        <taxon>Eukaryota</taxon>
        <taxon>Metazoa</taxon>
        <taxon>Spiralia</taxon>
        <taxon>Lophotrochozoa</taxon>
        <taxon>Annelida</taxon>
        <taxon>Polychaeta</taxon>
        <taxon>Sedentaria</taxon>
        <taxon>Canalipalpata</taxon>
        <taxon>Sabellida</taxon>
        <taxon>Siboglinidae</taxon>
        <taxon>Ridgeia</taxon>
    </lineage>
</organism>
<keyword evidence="2" id="KW-1185">Reference proteome</keyword>
<comment type="caution">
    <text evidence="1">The sequence shown here is derived from an EMBL/GenBank/DDBJ whole genome shotgun (WGS) entry which is preliminary data.</text>
</comment>
<accession>A0AAD9P761</accession>
<dbReference type="Proteomes" id="UP001209878">
    <property type="component" value="Unassembled WGS sequence"/>
</dbReference>
<evidence type="ECO:0000313" key="1">
    <source>
        <dbReference type="EMBL" id="KAK2189419.1"/>
    </source>
</evidence>
<evidence type="ECO:0000313" key="2">
    <source>
        <dbReference type="Proteomes" id="UP001209878"/>
    </source>
</evidence>
<dbReference type="AlphaFoldDB" id="A0AAD9P761"/>
<reference evidence="1" key="1">
    <citation type="journal article" date="2023" name="Mol. Biol. Evol.">
        <title>Third-Generation Sequencing Reveals the Adaptive Role of the Epigenome in Three Deep-Sea Polychaetes.</title>
        <authorList>
            <person name="Perez M."/>
            <person name="Aroh O."/>
            <person name="Sun Y."/>
            <person name="Lan Y."/>
            <person name="Juniper S.K."/>
            <person name="Young C.R."/>
            <person name="Angers B."/>
            <person name="Qian P.Y."/>
        </authorList>
    </citation>
    <scope>NUCLEOTIDE SEQUENCE</scope>
    <source>
        <strain evidence="1">R07B-5</strain>
    </source>
</reference>
<name>A0AAD9P761_RIDPI</name>
<gene>
    <name evidence="1" type="ORF">NP493_107g06021</name>
</gene>
<sequence length="71" mass="7758">MFSGGRDKRGGAVLVFPANSAADRVRYEDLRSLVTYLASVPRSVHVQLFPSSCVIESFCLLVCWSVCPPVP</sequence>
<protein>
    <submittedName>
        <fullName evidence="1">Uncharacterized protein</fullName>
    </submittedName>
</protein>
<dbReference type="EMBL" id="JAODUO010000107">
    <property type="protein sequence ID" value="KAK2189419.1"/>
    <property type="molecule type" value="Genomic_DNA"/>
</dbReference>
<proteinExistence type="predicted"/>